<sequence>MTICALSYDLASQRLSSTSGVDLQIGPFVFNLRLHCPDLARLLYELWRDYPLAEGAAVRDFHIQATSNPAPGRWLRRDVRFFVDGRTPFPLLPAHHHLPMLEWGLNWCIAQRSHHLLMLHAAVVERNGRAIILPAWPGHGKSTLCAALIHSGWRLLCDEFGLVRPEDGALLPLPRLIPLKNESIEVIRSFAPSAHIGPSFYGTRKGTIAHVRPPTESVERMHETARPGWFVFPRWVAGSPLRLEPMLKSEAFLMVATNAFNYEVLGQTSFELVGRMVDACDCYSLVYSDLDQAIKALDELTRAADD</sequence>
<accession>A0A6P1E339</accession>
<dbReference type="InterPro" id="IPR027600">
    <property type="entry name" value="HprK-rel_A"/>
</dbReference>
<gene>
    <name evidence="1" type="ORF">G3480_24890</name>
</gene>
<keyword evidence="1" id="KW-0808">Transferase</keyword>
<reference evidence="1 2" key="2">
    <citation type="submission" date="2020-02" db="EMBL/GenBank/DDBJ databases">
        <title>Genome sequences of Thiorhodococcus mannitoliphagus and Thiorhodococcus minor, purple sulfur photosynthetic bacteria in the gammaproteobacterial family, Chromatiaceae.</title>
        <authorList>
            <person name="Aviles F.A."/>
            <person name="Meyer T.E."/>
            <person name="Kyndt J.A."/>
        </authorList>
    </citation>
    <scope>NUCLEOTIDE SEQUENCE [LARGE SCALE GENOMIC DNA]</scope>
    <source>
        <strain evidence="1 2">DSM 18266</strain>
    </source>
</reference>
<keyword evidence="2" id="KW-1185">Reference proteome</keyword>
<dbReference type="Gene3D" id="3.40.50.300">
    <property type="entry name" value="P-loop containing nucleotide triphosphate hydrolases"/>
    <property type="match status" value="1"/>
</dbReference>
<protein>
    <submittedName>
        <fullName evidence="1">HprK-related kinase A</fullName>
    </submittedName>
</protein>
<dbReference type="EMBL" id="JAAIJR010000214">
    <property type="protein sequence ID" value="NEX23486.1"/>
    <property type="molecule type" value="Genomic_DNA"/>
</dbReference>
<keyword evidence="1" id="KW-0418">Kinase</keyword>
<evidence type="ECO:0000313" key="1">
    <source>
        <dbReference type="EMBL" id="NEX23486.1"/>
    </source>
</evidence>
<dbReference type="NCBIfam" id="TIGR04352">
    <property type="entry name" value="HprK_rel_A"/>
    <property type="match status" value="1"/>
</dbReference>
<name>A0A6P1E339_9GAMM</name>
<evidence type="ECO:0000313" key="2">
    <source>
        <dbReference type="Proteomes" id="UP000471640"/>
    </source>
</evidence>
<proteinExistence type="predicted"/>
<dbReference type="InterPro" id="IPR027417">
    <property type="entry name" value="P-loop_NTPase"/>
</dbReference>
<dbReference type="Proteomes" id="UP000471640">
    <property type="component" value="Unassembled WGS sequence"/>
</dbReference>
<dbReference type="GO" id="GO:0016301">
    <property type="term" value="F:kinase activity"/>
    <property type="evidence" value="ECO:0007669"/>
    <property type="project" value="UniProtKB-KW"/>
</dbReference>
<dbReference type="SUPFAM" id="SSF53795">
    <property type="entry name" value="PEP carboxykinase-like"/>
    <property type="match status" value="1"/>
</dbReference>
<comment type="caution">
    <text evidence="1">The sequence shown here is derived from an EMBL/GenBank/DDBJ whole genome shotgun (WGS) entry which is preliminary data.</text>
</comment>
<reference evidence="2" key="1">
    <citation type="journal article" date="2020" name="Microbiol. Resour. Announc.">
        <title>Draft Genome Sequences of Thiorhodococcus mannitoliphagus and Thiorhodococcus minor, Purple Sulfur Photosynthetic Bacteria in the Gammaproteobacterial Family Chromatiaceae.</title>
        <authorList>
            <person name="Aviles F.A."/>
            <person name="Meyer T.E."/>
            <person name="Kyndt J.A."/>
        </authorList>
    </citation>
    <scope>NUCLEOTIDE SEQUENCE [LARGE SCALE GENOMIC DNA]</scope>
    <source>
        <strain evidence="2">DSM 18266</strain>
    </source>
</reference>
<dbReference type="AlphaFoldDB" id="A0A6P1E339"/>
<organism evidence="1 2">
    <name type="scientific">Thiorhodococcus mannitoliphagus</name>
    <dbReference type="NCBI Taxonomy" id="329406"/>
    <lineage>
        <taxon>Bacteria</taxon>
        <taxon>Pseudomonadati</taxon>
        <taxon>Pseudomonadota</taxon>
        <taxon>Gammaproteobacteria</taxon>
        <taxon>Chromatiales</taxon>
        <taxon>Chromatiaceae</taxon>
        <taxon>Thiorhodococcus</taxon>
    </lineage>
</organism>